<comment type="catalytic activity">
    <reaction evidence="10">
        <text>L-leucine + 2-oxoglutarate = 4-methyl-2-oxopentanoate + L-glutamate</text>
        <dbReference type="Rhea" id="RHEA:18321"/>
        <dbReference type="ChEBI" id="CHEBI:16810"/>
        <dbReference type="ChEBI" id="CHEBI:17865"/>
        <dbReference type="ChEBI" id="CHEBI:29985"/>
        <dbReference type="ChEBI" id="CHEBI:57427"/>
        <dbReference type="EC" id="2.6.1.42"/>
    </reaction>
</comment>
<reference evidence="11 12" key="1">
    <citation type="journal article" date="2023" name="Int. J. Syst. Evol. Microbiol.">
        <title>Winogradskyella bathintestinalis sp. nov., isolated from the intestine of the deep-sea loosejaw dragonfish, Malacosteus niger.</title>
        <authorList>
            <person name="Uniacke-Lowe S."/>
            <person name="Johnson C.N."/>
            <person name="Stanton C."/>
            <person name="Hill C."/>
            <person name="Ross P."/>
        </authorList>
    </citation>
    <scope>NUCLEOTIDE SEQUENCE [LARGE SCALE GENOMIC DNA]</scope>
    <source>
        <strain evidence="11 12">APC 3343</strain>
    </source>
</reference>
<keyword evidence="7 10" id="KW-0100">Branched-chain amino acid biosynthesis</keyword>
<dbReference type="EMBL" id="JASDDK010000004">
    <property type="protein sequence ID" value="MDN3493485.1"/>
    <property type="molecule type" value="Genomic_DNA"/>
</dbReference>
<keyword evidence="5 10" id="KW-0808">Transferase</keyword>
<dbReference type="RefSeq" id="WP_290207144.1">
    <property type="nucleotide sequence ID" value="NZ_JASDDK010000004.1"/>
</dbReference>
<evidence type="ECO:0000256" key="7">
    <source>
        <dbReference type="ARBA" id="ARBA00023304"/>
    </source>
</evidence>
<dbReference type="InterPro" id="IPR005786">
    <property type="entry name" value="B_amino_transII"/>
</dbReference>
<keyword evidence="6 9" id="KW-0663">Pyridoxal phosphate</keyword>
<protein>
    <recommendedName>
        <fullName evidence="10">Branched-chain-amino-acid aminotransferase</fullName>
        <ecNumber evidence="10">2.6.1.42</ecNumber>
    </recommendedName>
</protein>
<dbReference type="InterPro" id="IPR043132">
    <property type="entry name" value="BCAT-like_C"/>
</dbReference>
<dbReference type="PANTHER" id="PTHR11825:SF44">
    <property type="entry name" value="BRANCHED-CHAIN-AMINO-ACID AMINOTRANSFERASE"/>
    <property type="match status" value="1"/>
</dbReference>
<accession>A0ABT7ZWV5</accession>
<gene>
    <name evidence="11" type="ORF">QMA06_12195</name>
</gene>
<dbReference type="SUPFAM" id="SSF56752">
    <property type="entry name" value="D-aminoacid aminotransferase-like PLP-dependent enzymes"/>
    <property type="match status" value="1"/>
</dbReference>
<organism evidence="11 12">
    <name type="scientific">Winogradskyella bathintestinalis</name>
    <dbReference type="NCBI Taxonomy" id="3035208"/>
    <lineage>
        <taxon>Bacteria</taxon>
        <taxon>Pseudomonadati</taxon>
        <taxon>Bacteroidota</taxon>
        <taxon>Flavobacteriia</taxon>
        <taxon>Flavobacteriales</taxon>
        <taxon>Flavobacteriaceae</taxon>
        <taxon>Winogradskyella</taxon>
    </lineage>
</organism>
<evidence type="ECO:0000256" key="8">
    <source>
        <dbReference type="RuleBase" id="RU004106"/>
    </source>
</evidence>
<comment type="cofactor">
    <cofactor evidence="1 9">
        <name>pyridoxal 5'-phosphate</name>
        <dbReference type="ChEBI" id="CHEBI:597326"/>
    </cofactor>
</comment>
<evidence type="ECO:0000256" key="2">
    <source>
        <dbReference type="ARBA" id="ARBA00009320"/>
    </source>
</evidence>
<dbReference type="Gene3D" id="3.30.470.10">
    <property type="match status" value="1"/>
</dbReference>
<evidence type="ECO:0000256" key="3">
    <source>
        <dbReference type="ARBA" id="ARBA00022576"/>
    </source>
</evidence>
<evidence type="ECO:0000256" key="1">
    <source>
        <dbReference type="ARBA" id="ARBA00001933"/>
    </source>
</evidence>
<dbReference type="PROSITE" id="PS00770">
    <property type="entry name" value="AA_TRANSFER_CLASS_4"/>
    <property type="match status" value="1"/>
</dbReference>
<keyword evidence="12" id="KW-1185">Reference proteome</keyword>
<evidence type="ECO:0000313" key="11">
    <source>
        <dbReference type="EMBL" id="MDN3493485.1"/>
    </source>
</evidence>
<dbReference type="GO" id="GO:0004084">
    <property type="term" value="F:branched-chain-amino-acid transaminase activity"/>
    <property type="evidence" value="ECO:0007669"/>
    <property type="project" value="UniProtKB-EC"/>
</dbReference>
<dbReference type="InterPro" id="IPR043131">
    <property type="entry name" value="BCAT-like_N"/>
</dbReference>
<evidence type="ECO:0000313" key="12">
    <source>
        <dbReference type="Proteomes" id="UP001231197"/>
    </source>
</evidence>
<comment type="catalytic activity">
    <reaction evidence="10">
        <text>L-isoleucine + 2-oxoglutarate = (S)-3-methyl-2-oxopentanoate + L-glutamate</text>
        <dbReference type="Rhea" id="RHEA:24801"/>
        <dbReference type="ChEBI" id="CHEBI:16810"/>
        <dbReference type="ChEBI" id="CHEBI:29985"/>
        <dbReference type="ChEBI" id="CHEBI:35146"/>
        <dbReference type="ChEBI" id="CHEBI:58045"/>
        <dbReference type="EC" id="2.6.1.42"/>
    </reaction>
</comment>
<sequence length="359" mass="40588">MAIYKEKISVEESKTSKIEQVDFSKLDFGRVFTDHMFVCDYKSGKWQTPKITPYQAMTIEPSARVFHYGQAVFEGMKAYKTDEGRVFLFRPKQNFERINKSAERMAIPAFPENYFFEGLETLLNLDNDWIMPGIGNSLYIRPFVIATEPAISASPANTYRFMILCSPAQSYYNTPVRVLVAEQYSRSANGGVGAAKAAGNYAAQFYPTSLAQKEGFQQIIWTDADTHSFMEEAGTMNVFFRVNDTLLTAPVSDRILDGITRKSIIQLAEDLGITCEVRQVKVEEIKNAARDGSLKEIFGAGTAAVISEISAFQHKDELFEIADIDSDNSYAKLFKKTLMNIQYNISEDVHGWRYEVKPK</sequence>
<evidence type="ECO:0000256" key="9">
    <source>
        <dbReference type="RuleBase" id="RU004516"/>
    </source>
</evidence>
<dbReference type="InterPro" id="IPR001544">
    <property type="entry name" value="Aminotrans_IV"/>
</dbReference>
<dbReference type="NCBIfam" id="NF009897">
    <property type="entry name" value="PRK13357.1"/>
    <property type="match status" value="1"/>
</dbReference>
<name>A0ABT7ZWV5_9FLAO</name>
<keyword evidence="3 10" id="KW-0032">Aminotransferase</keyword>
<dbReference type="Pfam" id="PF01063">
    <property type="entry name" value="Aminotran_4"/>
    <property type="match status" value="1"/>
</dbReference>
<comment type="similarity">
    <text evidence="2 8">Belongs to the class-IV pyridoxal-phosphate-dependent aminotransferase family.</text>
</comment>
<evidence type="ECO:0000256" key="6">
    <source>
        <dbReference type="ARBA" id="ARBA00022898"/>
    </source>
</evidence>
<dbReference type="Gene3D" id="3.20.10.10">
    <property type="entry name" value="D-amino Acid Aminotransferase, subunit A, domain 2"/>
    <property type="match status" value="1"/>
</dbReference>
<comment type="caution">
    <text evidence="11">The sequence shown here is derived from an EMBL/GenBank/DDBJ whole genome shotgun (WGS) entry which is preliminary data.</text>
</comment>
<dbReference type="Proteomes" id="UP001231197">
    <property type="component" value="Unassembled WGS sequence"/>
</dbReference>
<evidence type="ECO:0000256" key="10">
    <source>
        <dbReference type="RuleBase" id="RU004517"/>
    </source>
</evidence>
<evidence type="ECO:0000256" key="4">
    <source>
        <dbReference type="ARBA" id="ARBA00022605"/>
    </source>
</evidence>
<comment type="catalytic activity">
    <reaction evidence="10">
        <text>L-valine + 2-oxoglutarate = 3-methyl-2-oxobutanoate + L-glutamate</text>
        <dbReference type="Rhea" id="RHEA:24813"/>
        <dbReference type="ChEBI" id="CHEBI:11851"/>
        <dbReference type="ChEBI" id="CHEBI:16810"/>
        <dbReference type="ChEBI" id="CHEBI:29985"/>
        <dbReference type="ChEBI" id="CHEBI:57762"/>
        <dbReference type="EC" id="2.6.1.42"/>
    </reaction>
</comment>
<dbReference type="InterPro" id="IPR018300">
    <property type="entry name" value="Aminotrans_IV_CS"/>
</dbReference>
<evidence type="ECO:0000256" key="5">
    <source>
        <dbReference type="ARBA" id="ARBA00022679"/>
    </source>
</evidence>
<dbReference type="InterPro" id="IPR036038">
    <property type="entry name" value="Aminotransferase-like"/>
</dbReference>
<dbReference type="PANTHER" id="PTHR11825">
    <property type="entry name" value="SUBGROUP IIII AMINOTRANSFERASE"/>
    <property type="match status" value="1"/>
</dbReference>
<keyword evidence="4 10" id="KW-0028">Amino-acid biosynthesis</keyword>
<dbReference type="NCBIfam" id="TIGR01123">
    <property type="entry name" value="ilvE_II"/>
    <property type="match status" value="1"/>
</dbReference>
<dbReference type="PIRSF" id="PIRSF006468">
    <property type="entry name" value="BCAT1"/>
    <property type="match status" value="1"/>
</dbReference>
<dbReference type="EC" id="2.6.1.42" evidence="10"/>
<proteinExistence type="inferred from homology"/>